<dbReference type="AlphaFoldDB" id="A0A8H4TGY4"/>
<organism evidence="1 2">
    <name type="scientific">Fusarium sarcochroum</name>
    <dbReference type="NCBI Taxonomy" id="1208366"/>
    <lineage>
        <taxon>Eukaryota</taxon>
        <taxon>Fungi</taxon>
        <taxon>Dikarya</taxon>
        <taxon>Ascomycota</taxon>
        <taxon>Pezizomycotina</taxon>
        <taxon>Sordariomycetes</taxon>
        <taxon>Hypocreomycetidae</taxon>
        <taxon>Hypocreales</taxon>
        <taxon>Nectriaceae</taxon>
        <taxon>Fusarium</taxon>
        <taxon>Fusarium lateritium species complex</taxon>
    </lineage>
</organism>
<accession>A0A8H4TGY4</accession>
<protein>
    <submittedName>
        <fullName evidence="1">Uncharacterized protein</fullName>
    </submittedName>
</protein>
<dbReference type="Proteomes" id="UP000622797">
    <property type="component" value="Unassembled WGS sequence"/>
</dbReference>
<reference evidence="1" key="2">
    <citation type="submission" date="2020-05" db="EMBL/GenBank/DDBJ databases">
        <authorList>
            <person name="Kim H.-S."/>
            <person name="Proctor R.H."/>
            <person name="Brown D.W."/>
        </authorList>
    </citation>
    <scope>NUCLEOTIDE SEQUENCE</scope>
    <source>
        <strain evidence="1">NRRL 20472</strain>
    </source>
</reference>
<evidence type="ECO:0000313" key="2">
    <source>
        <dbReference type="Proteomes" id="UP000622797"/>
    </source>
</evidence>
<dbReference type="EMBL" id="JABEXW010000717">
    <property type="protein sequence ID" value="KAF4957668.1"/>
    <property type="molecule type" value="Genomic_DNA"/>
</dbReference>
<comment type="caution">
    <text evidence="1">The sequence shown here is derived from an EMBL/GenBank/DDBJ whole genome shotgun (WGS) entry which is preliminary data.</text>
</comment>
<reference evidence="1" key="1">
    <citation type="journal article" date="2020" name="BMC Genomics">
        <title>Correction to: Identification and distribution of gene clusters required for synthesis of sphingolipid metabolism inhibitors in diverse species of the filamentous fungus Fusarium.</title>
        <authorList>
            <person name="Kim H.S."/>
            <person name="Lohmar J.M."/>
            <person name="Busman M."/>
            <person name="Brown D.W."/>
            <person name="Naumann T.A."/>
            <person name="Divon H.H."/>
            <person name="Lysoe E."/>
            <person name="Uhlig S."/>
            <person name="Proctor R.H."/>
        </authorList>
    </citation>
    <scope>NUCLEOTIDE SEQUENCE</scope>
    <source>
        <strain evidence="1">NRRL 20472</strain>
    </source>
</reference>
<proteinExistence type="predicted"/>
<evidence type="ECO:0000313" key="1">
    <source>
        <dbReference type="EMBL" id="KAF4957668.1"/>
    </source>
</evidence>
<gene>
    <name evidence="1" type="ORF">FSARC_11224</name>
</gene>
<sequence length="118" mass="13169">MSDPRGEATMSEREEINRIPDDQLREYALKVLRERNEARKLLDEIREIVSDSISGLKLAWTRNASPFGTRVLILRLVGGLCKSFGISGPSDAMYADAANEVTNELLWEPEANYGPGSE</sequence>
<keyword evidence="2" id="KW-1185">Reference proteome</keyword>
<name>A0A8H4TGY4_9HYPO</name>